<keyword evidence="2" id="KW-1185">Reference proteome</keyword>
<reference evidence="1 2" key="1">
    <citation type="journal article" date="2013" name="Int. J. Syst. Evol. Microbiol.">
        <title>Sphingomonas kyungheensis sp. nov., a bacterium with ginsenoside-converting activity isolated from soil of a ginseng field.</title>
        <authorList>
            <person name="Son H.M."/>
            <person name="Yang J.E."/>
            <person name="Park Y."/>
            <person name="Han C.K."/>
            <person name="Kim S.G."/>
            <person name="Kook M."/>
            <person name="Yi T.H."/>
        </authorList>
    </citation>
    <scope>NUCLEOTIDE SEQUENCE [LARGE SCALE GENOMIC DNA]</scope>
    <source>
        <strain evidence="1 2">LMG 26582</strain>
    </source>
</reference>
<sequence length="141" mass="15221">MELGEIIDQADEFVAFHEEQSGERLDYTPASLVALDAMLTALFDRRVDSADAGDLVIGAAAYLGEVIRRMLGGSWHDGDGVAEVINPRLQVGSVSLWPVESVMRCIADGPEESLTQYYATLTTLVAPTQADTRYTAVRASA</sequence>
<evidence type="ECO:0000313" key="2">
    <source>
        <dbReference type="Proteomes" id="UP001367771"/>
    </source>
</evidence>
<dbReference type="Proteomes" id="UP001367771">
    <property type="component" value="Unassembled WGS sequence"/>
</dbReference>
<accession>A0ABU8H4H7</accession>
<name>A0ABU8H4H7_9SPHN</name>
<dbReference type="EMBL" id="JBBBDM010000005">
    <property type="protein sequence ID" value="MEI5687868.1"/>
    <property type="molecule type" value="Genomic_DNA"/>
</dbReference>
<protein>
    <recommendedName>
        <fullName evidence="3">DUF3806 domain-containing protein</fullName>
    </recommendedName>
</protein>
<comment type="caution">
    <text evidence="1">The sequence shown here is derived from an EMBL/GenBank/DDBJ whole genome shotgun (WGS) entry which is preliminary data.</text>
</comment>
<dbReference type="RefSeq" id="WP_336545480.1">
    <property type="nucleotide sequence ID" value="NZ_JBBBDM010000005.1"/>
</dbReference>
<evidence type="ECO:0000313" key="1">
    <source>
        <dbReference type="EMBL" id="MEI5687868.1"/>
    </source>
</evidence>
<proteinExistence type="predicted"/>
<evidence type="ECO:0008006" key="3">
    <source>
        <dbReference type="Google" id="ProtNLM"/>
    </source>
</evidence>
<gene>
    <name evidence="1" type="ORF">V8201_12330</name>
</gene>
<organism evidence="1 2">
    <name type="scientific">Sphingomonas kyungheensis</name>
    <dbReference type="NCBI Taxonomy" id="1069987"/>
    <lineage>
        <taxon>Bacteria</taxon>
        <taxon>Pseudomonadati</taxon>
        <taxon>Pseudomonadota</taxon>
        <taxon>Alphaproteobacteria</taxon>
        <taxon>Sphingomonadales</taxon>
        <taxon>Sphingomonadaceae</taxon>
        <taxon>Sphingomonas</taxon>
    </lineage>
</organism>